<gene>
    <name evidence="2" type="ORF">LIER_43258</name>
</gene>
<dbReference type="InterPro" id="IPR027417">
    <property type="entry name" value="P-loop_NTPase"/>
</dbReference>
<sequence length="91" mass="9694">MDSTLEVDVIGIVGMAGLGKTTLANKIYKDEKIDPSCLGLCIQGLSSGGCVHLDLEAIDRAFRGHIQDDRLRVSSSGLGMLRKQEISCCIG</sequence>
<dbReference type="AlphaFoldDB" id="A0AAV3PS19"/>
<accession>A0AAV3PS19</accession>
<dbReference type="Gene3D" id="3.40.50.300">
    <property type="entry name" value="P-loop containing nucleotide triphosphate hydrolases"/>
    <property type="match status" value="1"/>
</dbReference>
<feature type="domain" description="NB-ARC" evidence="1">
    <location>
        <begin position="6"/>
        <end position="32"/>
    </location>
</feature>
<dbReference type="InterPro" id="IPR002182">
    <property type="entry name" value="NB-ARC"/>
</dbReference>
<dbReference type="EMBL" id="BAABME010033809">
    <property type="protein sequence ID" value="GAA0154088.1"/>
    <property type="molecule type" value="Genomic_DNA"/>
</dbReference>
<dbReference type="SUPFAM" id="SSF52540">
    <property type="entry name" value="P-loop containing nucleoside triphosphate hydrolases"/>
    <property type="match status" value="1"/>
</dbReference>
<evidence type="ECO:0000313" key="3">
    <source>
        <dbReference type="Proteomes" id="UP001454036"/>
    </source>
</evidence>
<organism evidence="2 3">
    <name type="scientific">Lithospermum erythrorhizon</name>
    <name type="common">Purple gromwell</name>
    <name type="synonym">Lithospermum officinale var. erythrorhizon</name>
    <dbReference type="NCBI Taxonomy" id="34254"/>
    <lineage>
        <taxon>Eukaryota</taxon>
        <taxon>Viridiplantae</taxon>
        <taxon>Streptophyta</taxon>
        <taxon>Embryophyta</taxon>
        <taxon>Tracheophyta</taxon>
        <taxon>Spermatophyta</taxon>
        <taxon>Magnoliopsida</taxon>
        <taxon>eudicotyledons</taxon>
        <taxon>Gunneridae</taxon>
        <taxon>Pentapetalae</taxon>
        <taxon>asterids</taxon>
        <taxon>lamiids</taxon>
        <taxon>Boraginales</taxon>
        <taxon>Boraginaceae</taxon>
        <taxon>Boraginoideae</taxon>
        <taxon>Lithospermeae</taxon>
        <taxon>Lithospermum</taxon>
    </lineage>
</organism>
<evidence type="ECO:0000313" key="2">
    <source>
        <dbReference type="EMBL" id="GAA0154088.1"/>
    </source>
</evidence>
<comment type="caution">
    <text evidence="2">The sequence shown here is derived from an EMBL/GenBank/DDBJ whole genome shotgun (WGS) entry which is preliminary data.</text>
</comment>
<evidence type="ECO:0000259" key="1">
    <source>
        <dbReference type="Pfam" id="PF00931"/>
    </source>
</evidence>
<reference evidence="2 3" key="1">
    <citation type="submission" date="2024-01" db="EMBL/GenBank/DDBJ databases">
        <title>The complete chloroplast genome sequence of Lithospermum erythrorhizon: insights into the phylogenetic relationship among Boraginaceae species and the maternal lineages of purple gromwells.</title>
        <authorList>
            <person name="Okada T."/>
            <person name="Watanabe K."/>
        </authorList>
    </citation>
    <scope>NUCLEOTIDE SEQUENCE [LARGE SCALE GENOMIC DNA]</scope>
</reference>
<protein>
    <recommendedName>
        <fullName evidence="1">NB-ARC domain-containing protein</fullName>
    </recommendedName>
</protein>
<dbReference type="Pfam" id="PF00931">
    <property type="entry name" value="NB-ARC"/>
    <property type="match status" value="1"/>
</dbReference>
<dbReference type="GO" id="GO:0043531">
    <property type="term" value="F:ADP binding"/>
    <property type="evidence" value="ECO:0007669"/>
    <property type="project" value="InterPro"/>
</dbReference>
<dbReference type="Proteomes" id="UP001454036">
    <property type="component" value="Unassembled WGS sequence"/>
</dbReference>
<proteinExistence type="predicted"/>
<keyword evidence="3" id="KW-1185">Reference proteome</keyword>
<name>A0AAV3PS19_LITER</name>